<dbReference type="GO" id="GO:0003676">
    <property type="term" value="F:nucleic acid binding"/>
    <property type="evidence" value="ECO:0007669"/>
    <property type="project" value="InterPro"/>
</dbReference>
<dbReference type="InterPro" id="IPR050181">
    <property type="entry name" value="Cold_shock_domain"/>
</dbReference>
<reference evidence="5 6" key="1">
    <citation type="journal article" date="2016" name="Nat. Commun.">
        <title>Thousands of microbial genomes shed light on interconnected biogeochemical processes in an aquifer system.</title>
        <authorList>
            <person name="Anantharaman K."/>
            <person name="Brown C.T."/>
            <person name="Hug L.A."/>
            <person name="Sharon I."/>
            <person name="Castelle C.J."/>
            <person name="Probst A.J."/>
            <person name="Thomas B.C."/>
            <person name="Singh A."/>
            <person name="Wilkins M.J."/>
            <person name="Karaoz U."/>
            <person name="Brodie E.L."/>
            <person name="Williams K.H."/>
            <person name="Hubbard S.S."/>
            <person name="Banfield J.F."/>
        </authorList>
    </citation>
    <scope>NUCLEOTIDE SEQUENCE [LARGE SCALE GENOMIC DNA]</scope>
</reference>
<dbReference type="Pfam" id="PF00313">
    <property type="entry name" value="CSD"/>
    <property type="match status" value="1"/>
</dbReference>
<dbReference type="PIRSF" id="PIRSF002599">
    <property type="entry name" value="Cold_shock_A"/>
    <property type="match status" value="1"/>
</dbReference>
<dbReference type="PROSITE" id="PS51857">
    <property type="entry name" value="CSD_2"/>
    <property type="match status" value="1"/>
</dbReference>
<evidence type="ECO:0000313" key="5">
    <source>
        <dbReference type="EMBL" id="OGG95507.1"/>
    </source>
</evidence>
<comment type="subcellular location">
    <subcellularLocation>
        <location evidence="1 3">Cytoplasm</location>
    </subcellularLocation>
</comment>
<dbReference type="Gene3D" id="2.40.50.140">
    <property type="entry name" value="Nucleic acid-binding proteins"/>
    <property type="match status" value="1"/>
</dbReference>
<evidence type="ECO:0000256" key="2">
    <source>
        <dbReference type="ARBA" id="ARBA00022490"/>
    </source>
</evidence>
<gene>
    <name evidence="5" type="ORF">A2527_06660</name>
</gene>
<evidence type="ECO:0000259" key="4">
    <source>
        <dbReference type="PROSITE" id="PS51857"/>
    </source>
</evidence>
<dbReference type="AlphaFoldDB" id="A0A1F6GBL7"/>
<organism evidence="5 6">
    <name type="scientific">Candidatus Lambdaproteobacteria bacterium RIFOXYD2_FULL_50_16</name>
    <dbReference type="NCBI Taxonomy" id="1817772"/>
    <lineage>
        <taxon>Bacteria</taxon>
        <taxon>Pseudomonadati</taxon>
        <taxon>Pseudomonadota</taxon>
        <taxon>Candidatus Lambdaproteobacteria</taxon>
    </lineage>
</organism>
<name>A0A1F6GBL7_9PROT</name>
<dbReference type="InterPro" id="IPR002059">
    <property type="entry name" value="CSP_DNA-bd"/>
</dbReference>
<dbReference type="InterPro" id="IPR019844">
    <property type="entry name" value="CSD_CS"/>
</dbReference>
<dbReference type="InterPro" id="IPR012340">
    <property type="entry name" value="NA-bd_OB-fold"/>
</dbReference>
<evidence type="ECO:0000256" key="3">
    <source>
        <dbReference type="RuleBase" id="RU000408"/>
    </source>
</evidence>
<keyword evidence="2" id="KW-0963">Cytoplasm</keyword>
<dbReference type="Proteomes" id="UP000178449">
    <property type="component" value="Unassembled WGS sequence"/>
</dbReference>
<accession>A0A1F6GBL7</accession>
<dbReference type="EMBL" id="MFNE01000021">
    <property type="protein sequence ID" value="OGG95507.1"/>
    <property type="molecule type" value="Genomic_DNA"/>
</dbReference>
<comment type="caution">
    <text evidence="5">The sequence shown here is derived from an EMBL/GenBank/DDBJ whole genome shotgun (WGS) entry which is preliminary data.</text>
</comment>
<sequence length="64" mass="7100">MEQGKVKWYNVKKGYGFIVQPNGRDLFVHKSGLGKGTRLQEAMLVEYEITEGARGPCASEVKAV</sequence>
<dbReference type="SMART" id="SM00357">
    <property type="entry name" value="CSP"/>
    <property type="match status" value="1"/>
</dbReference>
<dbReference type="STRING" id="1817772.A2527_06660"/>
<feature type="domain" description="CSD" evidence="4">
    <location>
        <begin position="1"/>
        <end position="63"/>
    </location>
</feature>
<evidence type="ECO:0000256" key="1">
    <source>
        <dbReference type="ARBA" id="ARBA00004496"/>
    </source>
</evidence>
<proteinExistence type="predicted"/>
<dbReference type="GO" id="GO:0005829">
    <property type="term" value="C:cytosol"/>
    <property type="evidence" value="ECO:0007669"/>
    <property type="project" value="UniProtKB-ARBA"/>
</dbReference>
<dbReference type="PANTHER" id="PTHR11544">
    <property type="entry name" value="COLD SHOCK DOMAIN CONTAINING PROTEINS"/>
    <property type="match status" value="1"/>
</dbReference>
<protein>
    <submittedName>
        <fullName evidence="5">Cold-shock protein</fullName>
    </submittedName>
</protein>
<dbReference type="InterPro" id="IPR011129">
    <property type="entry name" value="CSD"/>
</dbReference>
<dbReference type="PRINTS" id="PR00050">
    <property type="entry name" value="COLDSHOCK"/>
</dbReference>
<dbReference type="InterPro" id="IPR012156">
    <property type="entry name" value="Cold_shock_CspA"/>
</dbReference>
<dbReference type="PROSITE" id="PS00352">
    <property type="entry name" value="CSD_1"/>
    <property type="match status" value="1"/>
</dbReference>
<dbReference type="CDD" id="cd04458">
    <property type="entry name" value="CSP_CDS"/>
    <property type="match status" value="1"/>
</dbReference>
<dbReference type="SUPFAM" id="SSF50249">
    <property type="entry name" value="Nucleic acid-binding proteins"/>
    <property type="match status" value="1"/>
</dbReference>
<evidence type="ECO:0000313" key="6">
    <source>
        <dbReference type="Proteomes" id="UP000178449"/>
    </source>
</evidence>